<dbReference type="CDD" id="cd07572">
    <property type="entry name" value="nit"/>
    <property type="match status" value="1"/>
</dbReference>
<reference evidence="3 4" key="1">
    <citation type="submission" date="2024-01" db="EMBL/GenBank/DDBJ databases">
        <title>Multi-omics insights into the function and evolution of sodium benzoate biodegradation pathways in Benzoatithermus flavus gen. nov., sp. nov. from hot spring.</title>
        <authorList>
            <person name="Hu C.-J."/>
            <person name="Li W.-J."/>
        </authorList>
    </citation>
    <scope>NUCLEOTIDE SEQUENCE [LARGE SCALE GENOMIC DNA]</scope>
    <source>
        <strain evidence="3 4">SYSU G07066</strain>
    </source>
</reference>
<sequence>MRVCVIQMSSVNDKVANLAQARTLIEQAVKEDRPDLVLLPEVWAFQGGTAEERQAAAEIVPGGEAYRLLQDLARRHGILIHGGSFLEKGEKRLFNTTVVLDRQGREIARYRKLHLFDVVTPDGREYRESALVGRGEEIVTYDVEGARIGCSICYDLRFGELYRQLAAKGAQILMVPAAFTLQTGKDHWEVLLRARAIETQCYVVAAAQVGAFPAGKDVRHNWGHSMIVDPWGKVLVQVSDRPGFATAKLDLDYLRRVREMIPVQQHRVLPG</sequence>
<organism evidence="3 4">
    <name type="scientific">Benzoatithermus flavus</name>
    <dbReference type="NCBI Taxonomy" id="3108223"/>
    <lineage>
        <taxon>Bacteria</taxon>
        <taxon>Pseudomonadati</taxon>
        <taxon>Pseudomonadota</taxon>
        <taxon>Alphaproteobacteria</taxon>
        <taxon>Geminicoccales</taxon>
        <taxon>Geminicoccaceae</taxon>
        <taxon>Benzoatithermus</taxon>
    </lineage>
</organism>
<feature type="domain" description="CN hydrolase" evidence="2">
    <location>
        <begin position="1"/>
        <end position="251"/>
    </location>
</feature>
<protein>
    <submittedName>
        <fullName evidence="3">Carbon-nitrogen hydrolase family protein</fullName>
    </submittedName>
</protein>
<evidence type="ECO:0000313" key="4">
    <source>
        <dbReference type="Proteomes" id="UP001375743"/>
    </source>
</evidence>
<dbReference type="RefSeq" id="WP_418158373.1">
    <property type="nucleotide sequence ID" value="NZ_JBBLZC010000004.1"/>
</dbReference>
<dbReference type="SUPFAM" id="SSF56317">
    <property type="entry name" value="Carbon-nitrogen hydrolase"/>
    <property type="match status" value="1"/>
</dbReference>
<dbReference type="PROSITE" id="PS50263">
    <property type="entry name" value="CN_HYDROLASE"/>
    <property type="match status" value="1"/>
</dbReference>
<comment type="caution">
    <text evidence="3">The sequence shown here is derived from an EMBL/GenBank/DDBJ whole genome shotgun (WGS) entry which is preliminary data.</text>
</comment>
<dbReference type="InterPro" id="IPR045254">
    <property type="entry name" value="Nit1/2_C-N_Hydrolase"/>
</dbReference>
<dbReference type="EMBL" id="JBBLZC010000004">
    <property type="protein sequence ID" value="MEK0082518.1"/>
    <property type="molecule type" value="Genomic_DNA"/>
</dbReference>
<proteinExistence type="predicted"/>
<dbReference type="InterPro" id="IPR036526">
    <property type="entry name" value="C-N_Hydrolase_sf"/>
</dbReference>
<dbReference type="InterPro" id="IPR003010">
    <property type="entry name" value="C-N_Hydrolase"/>
</dbReference>
<dbReference type="GO" id="GO:0016787">
    <property type="term" value="F:hydrolase activity"/>
    <property type="evidence" value="ECO:0007669"/>
    <property type="project" value="UniProtKB-KW"/>
</dbReference>
<evidence type="ECO:0000313" key="3">
    <source>
        <dbReference type="EMBL" id="MEK0082518.1"/>
    </source>
</evidence>
<dbReference type="PANTHER" id="PTHR23088">
    <property type="entry name" value="NITRILASE-RELATED"/>
    <property type="match status" value="1"/>
</dbReference>
<keyword evidence="1 3" id="KW-0378">Hydrolase</keyword>
<gene>
    <name evidence="3" type="ORF">U1T56_05110</name>
</gene>
<name>A0ABU8XQ20_9PROT</name>
<dbReference type="PANTHER" id="PTHR23088:SF27">
    <property type="entry name" value="DEAMINATED GLUTATHIONE AMIDASE"/>
    <property type="match status" value="1"/>
</dbReference>
<evidence type="ECO:0000256" key="1">
    <source>
        <dbReference type="ARBA" id="ARBA00022801"/>
    </source>
</evidence>
<dbReference type="Proteomes" id="UP001375743">
    <property type="component" value="Unassembled WGS sequence"/>
</dbReference>
<keyword evidence="4" id="KW-1185">Reference proteome</keyword>
<evidence type="ECO:0000259" key="2">
    <source>
        <dbReference type="PROSITE" id="PS50263"/>
    </source>
</evidence>
<dbReference type="Pfam" id="PF00795">
    <property type="entry name" value="CN_hydrolase"/>
    <property type="match status" value="1"/>
</dbReference>
<accession>A0ABU8XQ20</accession>
<dbReference type="Gene3D" id="3.60.110.10">
    <property type="entry name" value="Carbon-nitrogen hydrolase"/>
    <property type="match status" value="1"/>
</dbReference>